<dbReference type="GO" id="GO:0005737">
    <property type="term" value="C:cytoplasm"/>
    <property type="evidence" value="ECO:0007669"/>
    <property type="project" value="TreeGrafter"/>
</dbReference>
<name>A0A8J1UZ56_OWEFU</name>
<gene>
    <name evidence="9" type="ORF">OFUS_LOCUS24306</name>
</gene>
<comment type="subcellular location">
    <subcellularLocation>
        <location evidence="1">Membrane</location>
        <topology evidence="1">Single-pass membrane protein</topology>
    </subcellularLocation>
</comment>
<dbReference type="GO" id="GO:0016757">
    <property type="term" value="F:glycosyltransferase activity"/>
    <property type="evidence" value="ECO:0007669"/>
    <property type="project" value="UniProtKB-UniRule"/>
</dbReference>
<keyword evidence="5 8" id="KW-0812">Transmembrane</keyword>
<keyword evidence="6 8" id="KW-1133">Transmembrane helix</keyword>
<dbReference type="Pfam" id="PF01697">
    <property type="entry name" value="Glyco_transf_92"/>
    <property type="match status" value="1"/>
</dbReference>
<evidence type="ECO:0000256" key="6">
    <source>
        <dbReference type="ARBA" id="ARBA00022989"/>
    </source>
</evidence>
<dbReference type="PANTHER" id="PTHR21461">
    <property type="entry name" value="GLYCOSYLTRANSFERASE FAMILY 92 PROTEIN"/>
    <property type="match status" value="1"/>
</dbReference>
<evidence type="ECO:0000256" key="2">
    <source>
        <dbReference type="ARBA" id="ARBA00007647"/>
    </source>
</evidence>
<reference evidence="9" key="1">
    <citation type="submission" date="2022-03" db="EMBL/GenBank/DDBJ databases">
        <authorList>
            <person name="Martin C."/>
        </authorList>
    </citation>
    <scope>NUCLEOTIDE SEQUENCE</scope>
</reference>
<dbReference type="InterPro" id="IPR008166">
    <property type="entry name" value="Glyco_transf_92"/>
</dbReference>
<accession>A0A8J1UZ56</accession>
<evidence type="ECO:0000313" key="9">
    <source>
        <dbReference type="EMBL" id="CAH1800419.1"/>
    </source>
</evidence>
<feature type="transmembrane region" description="Helical" evidence="8">
    <location>
        <begin position="21"/>
        <end position="41"/>
    </location>
</feature>
<evidence type="ECO:0000256" key="3">
    <source>
        <dbReference type="ARBA" id="ARBA00022676"/>
    </source>
</evidence>
<dbReference type="EC" id="2.4.1.-" evidence="8"/>
<dbReference type="EMBL" id="CAIIXF020000012">
    <property type="protein sequence ID" value="CAH1800419.1"/>
    <property type="molecule type" value="Genomic_DNA"/>
</dbReference>
<evidence type="ECO:0000256" key="5">
    <source>
        <dbReference type="ARBA" id="ARBA00022692"/>
    </source>
</evidence>
<proteinExistence type="inferred from homology"/>
<evidence type="ECO:0000256" key="1">
    <source>
        <dbReference type="ARBA" id="ARBA00004167"/>
    </source>
</evidence>
<dbReference type="AlphaFoldDB" id="A0A8J1UZ56"/>
<keyword evidence="10" id="KW-1185">Reference proteome</keyword>
<evidence type="ECO:0000256" key="7">
    <source>
        <dbReference type="ARBA" id="ARBA00023136"/>
    </source>
</evidence>
<evidence type="ECO:0000313" key="10">
    <source>
        <dbReference type="Proteomes" id="UP000749559"/>
    </source>
</evidence>
<dbReference type="Proteomes" id="UP000749559">
    <property type="component" value="Unassembled WGS sequence"/>
</dbReference>
<dbReference type="GO" id="GO:0016020">
    <property type="term" value="C:membrane"/>
    <property type="evidence" value="ECO:0007669"/>
    <property type="project" value="UniProtKB-SubCell"/>
</dbReference>
<keyword evidence="4 8" id="KW-0808">Transferase</keyword>
<protein>
    <recommendedName>
        <fullName evidence="8">Glycosyltransferase family 92 protein</fullName>
        <ecNumber evidence="8">2.4.1.-</ecNumber>
    </recommendedName>
</protein>
<comment type="similarity">
    <text evidence="2 8">Belongs to the glycosyltransferase 92 family.</text>
</comment>
<keyword evidence="3 8" id="KW-0328">Glycosyltransferase</keyword>
<dbReference type="OrthoDB" id="6285242at2759"/>
<evidence type="ECO:0000256" key="4">
    <source>
        <dbReference type="ARBA" id="ARBA00022679"/>
    </source>
</evidence>
<dbReference type="PANTHER" id="PTHR21461:SF69">
    <property type="entry name" value="GLYCOSYLTRANSFERASE FAMILY 92 PROTEIN"/>
    <property type="match status" value="1"/>
</dbReference>
<comment type="caution">
    <text evidence="9">The sequence shown here is derived from an EMBL/GenBank/DDBJ whole genome shotgun (WGS) entry which is preliminary data.</text>
</comment>
<keyword evidence="7 8" id="KW-0472">Membrane</keyword>
<evidence type="ECO:0000256" key="8">
    <source>
        <dbReference type="RuleBase" id="RU366017"/>
    </source>
</evidence>
<organism evidence="9 10">
    <name type="scientific">Owenia fusiformis</name>
    <name type="common">Polychaete worm</name>
    <dbReference type="NCBI Taxonomy" id="6347"/>
    <lineage>
        <taxon>Eukaryota</taxon>
        <taxon>Metazoa</taxon>
        <taxon>Spiralia</taxon>
        <taxon>Lophotrochozoa</taxon>
        <taxon>Annelida</taxon>
        <taxon>Polychaeta</taxon>
        <taxon>Sedentaria</taxon>
        <taxon>Canalipalpata</taxon>
        <taxon>Sabellida</taxon>
        <taxon>Oweniida</taxon>
        <taxon>Oweniidae</taxon>
        <taxon>Owenia</taxon>
    </lineage>
</organism>
<sequence length="508" mass="58797">MSLLRRLKRTLNYLGHIRGSNQLVLFLCVVAILFLFNEYLLKQTTYHIVQEKNVRYQRASIVRANKTHIARKDAPVALIHDDPNGTNIDEAYLEPDLTGWKYPDKRYYPIRGPNDTDFYFYSAFLDDRISPTTIRLIGLKGRNFNNTVYCRFPQQSGNGHLETIVHATQPIFDTWPCRKKQCRHIAYMYSCVFPLSLPQGATSTVTIYINPSIASVTLPILNGDGLNGKRKGMGLCLKSVTGNINATRMVEWIEMNKLLGVDRIIVYNTNVTSNAIDVLQDYAERGAVELIPDLFPEKVKADTNSFPDGNSHHLDYYWLQQQAYLVAYNDCLYRFRKNFKYLLVIDYDEVIVPNKPTTLTKLMDKLFFIYPNTSAFSFKSAQHLTYFGAEDNTAPPFLHMMHYLRRTQVVFSQPKSIVDPTKALFINWHTVVKNIETKTVGYATNILIAEHYKFGYVHHYRYRCRSNSRKECQAKRKGQTVDEVMPRYMKQLDARVRKARKRLGLASL</sequence>